<accession>A0AAV9J5N9</accession>
<dbReference type="PANTHER" id="PTHR46469">
    <property type="entry name" value="TRANSCRIPTION INITIATION FACTOR TFIID SUBUNIT 8"/>
    <property type="match status" value="1"/>
</dbReference>
<reference evidence="10 11" key="1">
    <citation type="submission" date="2021-11" db="EMBL/GenBank/DDBJ databases">
        <title>Black yeast isolated from Biological Soil Crust.</title>
        <authorList>
            <person name="Kurbessoian T."/>
        </authorList>
    </citation>
    <scope>NUCLEOTIDE SEQUENCE [LARGE SCALE GENOMIC DNA]</scope>
    <source>
        <strain evidence="10 11">CCFEE 5522</strain>
    </source>
</reference>
<dbReference type="GO" id="GO:0046982">
    <property type="term" value="F:protein heterodimerization activity"/>
    <property type="evidence" value="ECO:0007669"/>
    <property type="project" value="InterPro"/>
</dbReference>
<dbReference type="InterPro" id="IPR019473">
    <property type="entry name" value="TFIID_su8_C"/>
</dbReference>
<keyword evidence="4" id="KW-0805">Transcription regulation</keyword>
<evidence type="ECO:0000256" key="4">
    <source>
        <dbReference type="ARBA" id="ARBA00023015"/>
    </source>
</evidence>
<feature type="domain" description="Bromodomain associated" evidence="8">
    <location>
        <begin position="59"/>
        <end position="123"/>
    </location>
</feature>
<dbReference type="GO" id="GO:0006367">
    <property type="term" value="P:transcription initiation at RNA polymerase II promoter"/>
    <property type="evidence" value="ECO:0007669"/>
    <property type="project" value="TreeGrafter"/>
</dbReference>
<comment type="similarity">
    <text evidence="2">Belongs to the TAF8 family.</text>
</comment>
<gene>
    <name evidence="10" type="ORF">LTR36_010471</name>
</gene>
<proteinExistence type="inferred from homology"/>
<dbReference type="InterPro" id="IPR009072">
    <property type="entry name" value="Histone-fold"/>
</dbReference>
<dbReference type="InterPro" id="IPR037818">
    <property type="entry name" value="TAF8"/>
</dbReference>
<feature type="region of interest" description="Disordered" evidence="7">
    <location>
        <begin position="1"/>
        <end position="29"/>
    </location>
</feature>
<comment type="subcellular location">
    <subcellularLocation>
        <location evidence="1">Nucleus</location>
    </subcellularLocation>
</comment>
<dbReference type="CDD" id="cd00076">
    <property type="entry name" value="HFD_SF"/>
    <property type="match status" value="1"/>
</dbReference>
<dbReference type="Pfam" id="PF07524">
    <property type="entry name" value="Bromo_TP"/>
    <property type="match status" value="1"/>
</dbReference>
<dbReference type="InterPro" id="IPR006565">
    <property type="entry name" value="BTP"/>
</dbReference>
<sequence>MAEMLPRASTKRLHSSTTEQQPAHKKRRLHRLQHVQHMPQHIESAPQGGCAPQGPDFTREQLHKSIGAALVMAGFDAARPEALEMLKTHTEEYMLHFAQNVRSSMQGGRRVRPTAPDFSMALSLMPNTSTASLLKPQLGLQVPESISYPSIPEPELADDQAADLSGLLQPLSTLRPPTYIPKHFPPLPPKHTWMETPVYIEREKDARKMRELMTQEGMLAEQALRKLATAAKASALNAERKKSHALSGPGKARNGKKLERRDDGFADVLKDIGGQDDAMGMEGANDAIAQDGIDVLMPEGVAVNYDMGHWRHGRKTLRL</sequence>
<evidence type="ECO:0000313" key="11">
    <source>
        <dbReference type="Proteomes" id="UP001324427"/>
    </source>
</evidence>
<evidence type="ECO:0000256" key="2">
    <source>
        <dbReference type="ARBA" id="ARBA00008767"/>
    </source>
</evidence>
<dbReference type="PANTHER" id="PTHR46469:SF1">
    <property type="entry name" value="TRANSCRIPTION INITIATION FACTOR TFIID SUBUNIT 8"/>
    <property type="match status" value="1"/>
</dbReference>
<dbReference type="GO" id="GO:0005669">
    <property type="term" value="C:transcription factor TFIID complex"/>
    <property type="evidence" value="ECO:0007669"/>
    <property type="project" value="InterPro"/>
</dbReference>
<evidence type="ECO:0000256" key="1">
    <source>
        <dbReference type="ARBA" id="ARBA00004123"/>
    </source>
</evidence>
<protein>
    <recommendedName>
        <fullName evidence="3">Transcription initiation factor TFIID subunit 8</fullName>
    </recommendedName>
</protein>
<keyword evidence="6" id="KW-0539">Nucleus</keyword>
<organism evidence="10 11">
    <name type="scientific">Oleoguttula mirabilis</name>
    <dbReference type="NCBI Taxonomy" id="1507867"/>
    <lineage>
        <taxon>Eukaryota</taxon>
        <taxon>Fungi</taxon>
        <taxon>Dikarya</taxon>
        <taxon>Ascomycota</taxon>
        <taxon>Pezizomycotina</taxon>
        <taxon>Dothideomycetes</taxon>
        <taxon>Dothideomycetidae</taxon>
        <taxon>Mycosphaerellales</taxon>
        <taxon>Teratosphaeriaceae</taxon>
        <taxon>Oleoguttula</taxon>
    </lineage>
</organism>
<name>A0AAV9J5N9_9PEZI</name>
<dbReference type="CDD" id="cd08049">
    <property type="entry name" value="TAF8"/>
    <property type="match status" value="1"/>
</dbReference>
<evidence type="ECO:0000313" key="10">
    <source>
        <dbReference type="EMBL" id="KAK4539645.1"/>
    </source>
</evidence>
<evidence type="ECO:0000256" key="7">
    <source>
        <dbReference type="SAM" id="MobiDB-lite"/>
    </source>
</evidence>
<evidence type="ECO:0000256" key="5">
    <source>
        <dbReference type="ARBA" id="ARBA00023163"/>
    </source>
</evidence>
<feature type="domain" description="Transcription factor TFIID subunit 8 C-terminal" evidence="9">
    <location>
        <begin position="179"/>
        <end position="227"/>
    </location>
</feature>
<dbReference type="Gene3D" id="1.10.20.10">
    <property type="entry name" value="Histone, subunit A"/>
    <property type="match status" value="1"/>
</dbReference>
<evidence type="ECO:0000256" key="3">
    <source>
        <dbReference type="ARBA" id="ARBA00017307"/>
    </source>
</evidence>
<comment type="caution">
    <text evidence="10">The sequence shown here is derived from an EMBL/GenBank/DDBJ whole genome shotgun (WGS) entry which is preliminary data.</text>
</comment>
<evidence type="ECO:0000256" key="6">
    <source>
        <dbReference type="ARBA" id="ARBA00023242"/>
    </source>
</evidence>
<dbReference type="AlphaFoldDB" id="A0AAV9J5N9"/>
<keyword evidence="5" id="KW-0804">Transcription</keyword>
<evidence type="ECO:0000259" key="8">
    <source>
        <dbReference type="Pfam" id="PF07524"/>
    </source>
</evidence>
<dbReference type="Proteomes" id="UP001324427">
    <property type="component" value="Unassembled WGS sequence"/>
</dbReference>
<keyword evidence="11" id="KW-1185">Reference proteome</keyword>
<dbReference type="EMBL" id="JAVFHQ010000087">
    <property type="protein sequence ID" value="KAK4539645.1"/>
    <property type="molecule type" value="Genomic_DNA"/>
</dbReference>
<evidence type="ECO:0000259" key="9">
    <source>
        <dbReference type="Pfam" id="PF10406"/>
    </source>
</evidence>
<feature type="region of interest" description="Disordered" evidence="7">
    <location>
        <begin position="238"/>
        <end position="259"/>
    </location>
</feature>
<dbReference type="Pfam" id="PF10406">
    <property type="entry name" value="TAF8_C"/>
    <property type="match status" value="1"/>
</dbReference>